<keyword evidence="3" id="KW-0804">Transcription</keyword>
<dbReference type="EMBL" id="JHEM01000032">
    <property type="protein sequence ID" value="KCB21562.1"/>
    <property type="molecule type" value="Genomic_DNA"/>
</dbReference>
<evidence type="ECO:0000313" key="6">
    <source>
        <dbReference type="EMBL" id="KCB21562.1"/>
    </source>
</evidence>
<proteinExistence type="predicted"/>
<dbReference type="Proteomes" id="UP000025748">
    <property type="component" value="Unassembled WGS sequence"/>
</dbReference>
<dbReference type="RefSeq" id="WP_141984557.1">
    <property type="nucleotide sequence ID" value="NZ_JHEM01000032.1"/>
</dbReference>
<keyword evidence="7" id="KW-1185">Reference proteome</keyword>
<dbReference type="PROSITE" id="PS51063">
    <property type="entry name" value="HTH_CRP_2"/>
    <property type="match status" value="1"/>
</dbReference>
<dbReference type="Gene3D" id="2.60.120.10">
    <property type="entry name" value="Jelly Rolls"/>
    <property type="match status" value="1"/>
</dbReference>
<dbReference type="PANTHER" id="PTHR24567:SF74">
    <property type="entry name" value="HTH-TYPE TRANSCRIPTIONAL REGULATOR ARCR"/>
    <property type="match status" value="1"/>
</dbReference>
<reference evidence="6 7" key="1">
    <citation type="submission" date="2014-03" db="EMBL/GenBank/DDBJ databases">
        <title>Genome sequence of Bordetella hinzii.</title>
        <authorList>
            <person name="Register K."/>
            <person name="Harvill E."/>
            <person name="Goodfield L.L."/>
            <person name="Ivanov Y.V."/>
            <person name="Meyer J.A."/>
            <person name="Muse S.J."/>
            <person name="Jacobs N."/>
            <person name="Bendor L."/>
            <person name="Smallridge W.E."/>
            <person name="Brinkac L.M."/>
            <person name="Sanka R."/>
            <person name="Kim M."/>
            <person name="Losada L."/>
        </authorList>
    </citation>
    <scope>NUCLEOTIDE SEQUENCE [LARGE SCALE GENOMIC DNA]</scope>
    <source>
        <strain evidence="6 7">OH87 BAL007II</strain>
    </source>
</reference>
<dbReference type="Pfam" id="PF13545">
    <property type="entry name" value="HTH_Crp_2"/>
    <property type="match status" value="1"/>
</dbReference>
<dbReference type="InterPro" id="IPR018490">
    <property type="entry name" value="cNMP-bd_dom_sf"/>
</dbReference>
<keyword evidence="2" id="KW-0238">DNA-binding</keyword>
<dbReference type="SUPFAM" id="SSF51206">
    <property type="entry name" value="cAMP-binding domain-like"/>
    <property type="match status" value="1"/>
</dbReference>
<dbReference type="InterPro" id="IPR036388">
    <property type="entry name" value="WH-like_DNA-bd_sf"/>
</dbReference>
<evidence type="ECO:0000259" key="4">
    <source>
        <dbReference type="PROSITE" id="PS50042"/>
    </source>
</evidence>
<dbReference type="InterPro" id="IPR012318">
    <property type="entry name" value="HTH_CRP"/>
</dbReference>
<feature type="domain" description="Cyclic nucleotide-binding" evidence="4">
    <location>
        <begin position="27"/>
        <end position="130"/>
    </location>
</feature>
<dbReference type="SUPFAM" id="SSF46785">
    <property type="entry name" value="Winged helix' DNA-binding domain"/>
    <property type="match status" value="1"/>
</dbReference>
<evidence type="ECO:0000256" key="1">
    <source>
        <dbReference type="ARBA" id="ARBA00023015"/>
    </source>
</evidence>
<comment type="caution">
    <text evidence="6">The sequence shown here is derived from an EMBL/GenBank/DDBJ whole genome shotgun (WGS) entry which is preliminary data.</text>
</comment>
<dbReference type="InterPro" id="IPR000595">
    <property type="entry name" value="cNMP-bd_dom"/>
</dbReference>
<protein>
    <submittedName>
        <fullName evidence="6">Crp-like helix-turn-helix domain protein</fullName>
    </submittedName>
</protein>
<evidence type="ECO:0000313" key="7">
    <source>
        <dbReference type="Proteomes" id="UP000025748"/>
    </source>
</evidence>
<evidence type="ECO:0000256" key="3">
    <source>
        <dbReference type="ARBA" id="ARBA00023163"/>
    </source>
</evidence>
<name>A0ABR4QUT2_9BORD</name>
<dbReference type="InterPro" id="IPR050397">
    <property type="entry name" value="Env_Response_Regulators"/>
</dbReference>
<dbReference type="Gene3D" id="1.10.10.10">
    <property type="entry name" value="Winged helix-like DNA-binding domain superfamily/Winged helix DNA-binding domain"/>
    <property type="match status" value="1"/>
</dbReference>
<dbReference type="InterPro" id="IPR036390">
    <property type="entry name" value="WH_DNA-bd_sf"/>
</dbReference>
<organism evidence="6 7">
    <name type="scientific">Bordetella hinzii OH87 BAL007II</name>
    <dbReference type="NCBI Taxonomy" id="1331262"/>
    <lineage>
        <taxon>Bacteria</taxon>
        <taxon>Pseudomonadati</taxon>
        <taxon>Pseudomonadota</taxon>
        <taxon>Betaproteobacteria</taxon>
        <taxon>Burkholderiales</taxon>
        <taxon>Alcaligenaceae</taxon>
        <taxon>Bordetella</taxon>
    </lineage>
</organism>
<keyword evidence="1" id="KW-0805">Transcription regulation</keyword>
<dbReference type="PROSITE" id="PS50042">
    <property type="entry name" value="CNMP_BINDING_3"/>
    <property type="match status" value="1"/>
</dbReference>
<evidence type="ECO:0000256" key="2">
    <source>
        <dbReference type="ARBA" id="ARBA00023125"/>
    </source>
</evidence>
<accession>A0ABR4QUT2</accession>
<gene>
    <name evidence="6" type="ORF">L544_2648</name>
</gene>
<sequence length="243" mass="26208">MTAAAAPEPAREKGRDAILAHLRASPCFADMPGHVLAAFADIAQWRTLAHGELFASRGSEAPGVVLIIRGAIHTSSFSGEGHEFALSMLEFRGLWGLAAVLDGGGMMRDSRACQETEILILPKPAFLAIVEREPGLYRHFVILLCQRIRTAHAIIDELALRTLNQRLPRLLCALSADRPATERGIAVPQTQDTLATLMGVSRNAVNRELKQLESLGLVGLGYGGIWVRDVAGLKALYTQADPA</sequence>
<evidence type="ECO:0000259" key="5">
    <source>
        <dbReference type="PROSITE" id="PS51063"/>
    </source>
</evidence>
<dbReference type="InterPro" id="IPR014710">
    <property type="entry name" value="RmlC-like_jellyroll"/>
</dbReference>
<dbReference type="PANTHER" id="PTHR24567">
    <property type="entry name" value="CRP FAMILY TRANSCRIPTIONAL REGULATORY PROTEIN"/>
    <property type="match status" value="1"/>
</dbReference>
<feature type="domain" description="HTH crp-type" evidence="5">
    <location>
        <begin position="161"/>
        <end position="231"/>
    </location>
</feature>